<dbReference type="PIRSF" id="PIRSF018266">
    <property type="entry name" value="FecR"/>
    <property type="match status" value="1"/>
</dbReference>
<dbReference type="Proteomes" id="UP000266644">
    <property type="component" value="Unassembled WGS sequence"/>
</dbReference>
<dbReference type="Proteomes" id="UP000028294">
    <property type="component" value="Chromosome"/>
</dbReference>
<reference evidence="5 8" key="2">
    <citation type="submission" date="2018-08" db="EMBL/GenBank/DDBJ databases">
        <title>A genome reference for cultivated species of the human gut microbiota.</title>
        <authorList>
            <person name="Zou Y."/>
            <person name="Xue W."/>
            <person name="Luo G."/>
        </authorList>
    </citation>
    <scope>NUCLEOTIDE SEQUENCE [LARGE SCALE GENOMIC DNA]</scope>
    <source>
        <strain evidence="5 8">AM18-6</strain>
    </source>
</reference>
<dbReference type="InterPro" id="IPR032508">
    <property type="entry name" value="FecR_C"/>
</dbReference>
<organism evidence="5 8">
    <name type="scientific">Bacteroides fragilis</name>
    <dbReference type="NCBI Taxonomy" id="817"/>
    <lineage>
        <taxon>Bacteria</taxon>
        <taxon>Pseudomonadati</taxon>
        <taxon>Bacteroidota</taxon>
        <taxon>Bacteroidia</taxon>
        <taxon>Bacteroidales</taxon>
        <taxon>Bacteroidaceae</taxon>
        <taxon>Bacteroides</taxon>
    </lineage>
</organism>
<name>A0A081UFI5_BACFG</name>
<evidence type="ECO:0000313" key="5">
    <source>
        <dbReference type="EMBL" id="RHH05614.1"/>
    </source>
</evidence>
<reference evidence="4" key="1">
    <citation type="book" date="2014" name="THE 24TH EUROPEAN CONGRESS OF CLINICAL MICROBIOLOGY AND INFECTIOUS DISEASES" publisher="ECCMID 2014" city="Barcelona, Spain">
        <title>Identification of resistance genes in three multidrug-resistant Bacteroides fragilis isolates by whole genome sequencing.</title>
        <editorList>
            <person name="Unknown"/>
            <person name="A."/>
        </editorList>
        <authorList>
            <person name="Sydenham T.V."/>
            <person name="Hasman H."/>
            <person name="Wang M."/>
            <person name="Soki J."/>
            <person name="Nagy E."/>
            <person name="Justesen U.S."/>
        </authorList>
    </citation>
    <scope>NUCLEOTIDE SEQUENCE</scope>
    <source>
        <strain evidence="4">DCMSKEJBY0001B</strain>
    </source>
</reference>
<dbReference type="Gene3D" id="2.60.120.1440">
    <property type="match status" value="1"/>
</dbReference>
<sequence>MEEELLYKYFKGTASEEEEKLILNWVDASPENRKAFQKERMLYDIALFTDEKQINRRDKKNRILPMLKWSARVAAVLIVAVSCGFLFKNYQYEKSAHRQTITVPAGQRAQITLADGTKVWLNSKSTLTYASNFGRQERNVELDGEAYFEVAKNKKIPFFVNTEINRVKVVGTHFNVCAYKGSNEFETTLIEGIVDIYPVGSDQVITRLTKDEFFGSYNGKYKKTTLPSYDYLRWKEGLYCFDDAPLNSLLNKLEKYYNVNISVRNLKILNYRCTGKFKEQDGIEHILKVIQKDHKFTYRINEEKDSIIIE</sequence>
<dbReference type="AlphaFoldDB" id="A0A081UFI5"/>
<dbReference type="InterPro" id="IPR012373">
    <property type="entry name" value="Ferrdict_sens_TM"/>
</dbReference>
<dbReference type="Proteomes" id="UP000036847">
    <property type="component" value="Chromosome"/>
</dbReference>
<dbReference type="GeneID" id="99669372"/>
<protein>
    <submittedName>
        <fullName evidence="5">FecR family protein</fullName>
    </submittedName>
</protein>
<feature type="domain" description="Protein FecR C-terminal" evidence="2">
    <location>
        <begin position="239"/>
        <end position="303"/>
    </location>
</feature>
<dbReference type="FunFam" id="2.60.120.1440:FF:000001">
    <property type="entry name" value="Putative anti-sigma factor"/>
    <property type="match status" value="1"/>
</dbReference>
<evidence type="ECO:0000259" key="2">
    <source>
        <dbReference type="Pfam" id="PF16344"/>
    </source>
</evidence>
<dbReference type="EMBL" id="CP036546">
    <property type="protein sequence ID" value="QCQ43855.1"/>
    <property type="molecule type" value="Genomic_DNA"/>
</dbReference>
<dbReference type="InterPro" id="IPR006860">
    <property type="entry name" value="FecR"/>
</dbReference>
<accession>A0A081UFI5</accession>
<dbReference type="EMBL" id="QRJE01000052">
    <property type="protein sequence ID" value="RHH05614.1"/>
    <property type="molecule type" value="Genomic_DNA"/>
</dbReference>
<gene>
    <name evidence="5" type="ORF">DW228_22625</name>
    <name evidence="4" type="ORF">EC80_002755</name>
    <name evidence="3" type="ORF">IA74_002265</name>
</gene>
<dbReference type="PANTHER" id="PTHR30273">
    <property type="entry name" value="PERIPLASMIC SIGNAL SENSOR AND SIGMA FACTOR ACTIVATOR FECR-RELATED"/>
    <property type="match status" value="1"/>
</dbReference>
<dbReference type="Gene3D" id="3.55.50.30">
    <property type="match status" value="1"/>
</dbReference>
<evidence type="ECO:0000313" key="4">
    <source>
        <dbReference type="EMBL" id="QCQ43855.1"/>
    </source>
</evidence>
<reference evidence="6 7" key="3">
    <citation type="submission" date="2019-03" db="EMBL/GenBank/DDBJ databases">
        <title>Complete genome assembly of MDR B. fragilis.</title>
        <authorList>
            <person name="Sydenham T.V."/>
            <person name="Hasman H."/>
            <person name="Justesen U.S."/>
        </authorList>
    </citation>
    <scope>NUCLEOTIDE SEQUENCE [LARGE SCALE GENOMIC DNA]</scope>
    <source>
        <strain evidence="3 6">DCMOUH0067B</strain>
        <strain evidence="4 7">DCMSKEJBY0001B</strain>
    </source>
</reference>
<evidence type="ECO:0000313" key="3">
    <source>
        <dbReference type="EMBL" id="QCQ35015.1"/>
    </source>
</evidence>
<proteinExistence type="predicted"/>
<evidence type="ECO:0000313" key="6">
    <source>
        <dbReference type="Proteomes" id="UP000028294"/>
    </source>
</evidence>
<dbReference type="Pfam" id="PF04773">
    <property type="entry name" value="FecR"/>
    <property type="match status" value="1"/>
</dbReference>
<evidence type="ECO:0000313" key="7">
    <source>
        <dbReference type="Proteomes" id="UP000036847"/>
    </source>
</evidence>
<feature type="domain" description="FecR protein" evidence="1">
    <location>
        <begin position="100"/>
        <end position="194"/>
    </location>
</feature>
<dbReference type="RefSeq" id="WP_005811580.1">
    <property type="nucleotide sequence ID" value="NZ_CABJEQ010000049.1"/>
</dbReference>
<dbReference type="PANTHER" id="PTHR30273:SF2">
    <property type="entry name" value="PROTEIN FECR"/>
    <property type="match status" value="1"/>
</dbReference>
<dbReference type="OrthoDB" id="643766at2"/>
<dbReference type="Pfam" id="PF16344">
    <property type="entry name" value="FecR_C"/>
    <property type="match status" value="1"/>
</dbReference>
<evidence type="ECO:0000259" key="1">
    <source>
        <dbReference type="Pfam" id="PF04773"/>
    </source>
</evidence>
<dbReference type="GO" id="GO:0016989">
    <property type="term" value="F:sigma factor antagonist activity"/>
    <property type="evidence" value="ECO:0007669"/>
    <property type="project" value="TreeGrafter"/>
</dbReference>
<evidence type="ECO:0000313" key="8">
    <source>
        <dbReference type="Proteomes" id="UP000266644"/>
    </source>
</evidence>
<dbReference type="EMBL" id="CP036553">
    <property type="protein sequence ID" value="QCQ35015.1"/>
    <property type="molecule type" value="Genomic_DNA"/>
</dbReference>